<dbReference type="InParanoid" id="A0A4V1M464"/>
<feature type="compositionally biased region" description="Polar residues" evidence="1">
    <location>
        <begin position="395"/>
        <end position="407"/>
    </location>
</feature>
<dbReference type="OrthoDB" id="10547512at2759"/>
<keyword evidence="3" id="KW-1185">Reference proteome</keyword>
<protein>
    <submittedName>
        <fullName evidence="2">Uncharacterized protein</fullName>
    </submittedName>
</protein>
<dbReference type="Proteomes" id="UP000289152">
    <property type="component" value="Unassembled WGS sequence"/>
</dbReference>
<sequence>MSRSAVRFRWQSQPNQILELLKLIDSNPVYRQTLFPGDALAVSDGRYRASRDIAIEFFKDNLWIRDAERRGLVIRRDGEWEPTALWDAKVTNPVSTLVHDLKSKWEKKEYQKKYNIDRKWTCWTDITDEKLRKKVQKEFPYYFLLRRLCRPGNSNLILPPNPSPPPPQSKRKRRRTRSESASKSSSESGSDSDQDLSSRTSSPPPPIATTSRASASATRHKSVKGQSSSPEVQVQRHRKSRVALPTPADSSSEHESDFSPVELPTPALRRPSGAPHPTVNAAESSTSLRGNAQSWKSTRPSWTTAPSSNSSSDSDSSMSVDIKPPIGSKSRPLSALEISHFTSNPSSVSMSQSKSRAVESVNHVLPFLETKPQIPTVDDSARSILAPPSKRARLSQESGNSRVTSIKTEPDSETFGSGQSSRTQKKSRVHRSSRKGARMSDAIEIQESGSDSEEPSRLRPSVGNRGLVTRSGIGEAASNSNGEDLGRCSVIDEEGGEASDLRQDLQNRHLVLSAPSSILLPDRLAHCALLVHKINVARDCDLTIKDLNDEEKARLGQMEAAWRKEMYISAAQVRRIRHAYWRFKDFAPACLIPRKIRVCGVDHNLKGEIRTLEKLGISTYDKPTDFPLPFVPGVKYFCLHPTYDANNSCLSELLADGHVGGYTYRNIRSLDFYMFFDDVFRKLNDIPPAPRPSNKRGRVVNNADEGSYGHTTSPSLDSHAFHLHEIRTLLDIARGQKITESNGSTGASLETLSARKIRITRQNSAYLSAYTMILSSSPYTPQALDHIHLRRKQPTLSGHIAAAFKVFRWAGIDVDLTLNFSAPTSPKDLNISLASSTEERPKSQQAREYVCEETGVTYRSLRQIEFWRLFDEEFCQANKKVVKAVLG</sequence>
<evidence type="ECO:0000256" key="1">
    <source>
        <dbReference type="SAM" id="MobiDB-lite"/>
    </source>
</evidence>
<dbReference type="EMBL" id="SDIL01000034">
    <property type="protein sequence ID" value="RXK39277.1"/>
    <property type="molecule type" value="Genomic_DNA"/>
</dbReference>
<feature type="compositionally biased region" description="Basic residues" evidence="1">
    <location>
        <begin position="423"/>
        <end position="437"/>
    </location>
</feature>
<feature type="compositionally biased region" description="Polar residues" evidence="1">
    <location>
        <begin position="281"/>
        <end position="306"/>
    </location>
</feature>
<evidence type="ECO:0000313" key="3">
    <source>
        <dbReference type="Proteomes" id="UP000289152"/>
    </source>
</evidence>
<feature type="compositionally biased region" description="Low complexity" evidence="1">
    <location>
        <begin position="208"/>
        <end position="217"/>
    </location>
</feature>
<proteinExistence type="predicted"/>
<reference evidence="2 3" key="1">
    <citation type="submission" date="2016-06" db="EMBL/GenBank/DDBJ databases">
        <title>Evolution of pathogenesis and genome organization in the Tremellales.</title>
        <authorList>
            <person name="Cuomo C."/>
            <person name="Litvintseva A."/>
            <person name="Heitman J."/>
            <person name="Chen Y."/>
            <person name="Sun S."/>
            <person name="Springer D."/>
            <person name="Dromer F."/>
            <person name="Young S."/>
            <person name="Zeng Q."/>
            <person name="Chapman S."/>
            <person name="Gujja S."/>
            <person name="Saif S."/>
            <person name="Birren B."/>
        </authorList>
    </citation>
    <scope>NUCLEOTIDE SEQUENCE [LARGE SCALE GENOMIC DNA]</scope>
    <source>
        <strain evidence="2 3">ATCC 28783</strain>
    </source>
</reference>
<dbReference type="VEuPathDB" id="FungiDB:TREMEDRAFT_65962"/>
<comment type="caution">
    <text evidence="2">The sequence shown here is derived from an EMBL/GenBank/DDBJ whole genome shotgun (WGS) entry which is preliminary data.</text>
</comment>
<organism evidence="2 3">
    <name type="scientific">Tremella mesenterica</name>
    <name type="common">Jelly fungus</name>
    <dbReference type="NCBI Taxonomy" id="5217"/>
    <lineage>
        <taxon>Eukaryota</taxon>
        <taxon>Fungi</taxon>
        <taxon>Dikarya</taxon>
        <taxon>Basidiomycota</taxon>
        <taxon>Agaricomycotina</taxon>
        <taxon>Tremellomycetes</taxon>
        <taxon>Tremellales</taxon>
        <taxon>Tremellaceae</taxon>
        <taxon>Tremella</taxon>
    </lineage>
</organism>
<feature type="region of interest" description="Disordered" evidence="1">
    <location>
        <begin position="154"/>
        <end position="338"/>
    </location>
</feature>
<gene>
    <name evidence="2" type="ORF">M231_03497</name>
</gene>
<feature type="compositionally biased region" description="Low complexity" evidence="1">
    <location>
        <begin position="307"/>
        <end position="321"/>
    </location>
</feature>
<dbReference type="AlphaFoldDB" id="A0A4V1M464"/>
<feature type="region of interest" description="Disordered" evidence="1">
    <location>
        <begin position="687"/>
        <end position="716"/>
    </location>
</feature>
<feature type="region of interest" description="Disordered" evidence="1">
    <location>
        <begin position="369"/>
        <end position="488"/>
    </location>
</feature>
<accession>A0A4V1M464</accession>
<name>A0A4V1M464_TREME</name>
<feature type="compositionally biased region" description="Pro residues" evidence="1">
    <location>
        <begin position="159"/>
        <end position="168"/>
    </location>
</feature>
<evidence type="ECO:0000313" key="2">
    <source>
        <dbReference type="EMBL" id="RXK39277.1"/>
    </source>
</evidence>
<feature type="compositionally biased region" description="Low complexity" evidence="1">
    <location>
        <begin position="179"/>
        <end position="201"/>
    </location>
</feature>